<keyword evidence="2" id="KW-0810">Translation regulation</keyword>
<accession>A4XP62</accession>
<dbReference type="InterPro" id="IPR007040">
    <property type="entry name" value="Ribosome_modulation_factor"/>
</dbReference>
<dbReference type="EMBL" id="CP000680">
    <property type="protein sequence ID" value="ABP83128.1"/>
    <property type="molecule type" value="Genomic_DNA"/>
</dbReference>
<dbReference type="Gene3D" id="1.10.10.620">
    <property type="entry name" value="ribosome modulation factor like domain"/>
    <property type="match status" value="1"/>
</dbReference>
<reference evidence="3" key="1">
    <citation type="submission" date="2007-04" db="EMBL/GenBank/DDBJ databases">
        <title>Complete sequence of Pseudomonas mendocina ymp.</title>
        <authorList>
            <consortium name="US DOE Joint Genome Institute"/>
            <person name="Copeland A."/>
            <person name="Lucas S."/>
            <person name="Lapidus A."/>
            <person name="Barry K."/>
            <person name="Glavina del Rio T."/>
            <person name="Dalin E."/>
            <person name="Tice H."/>
            <person name="Pitluck S."/>
            <person name="Kiss H."/>
            <person name="Brettin T."/>
            <person name="Detter J.C."/>
            <person name="Bruce D."/>
            <person name="Han C."/>
            <person name="Schmutz J."/>
            <person name="Larimer F."/>
            <person name="Land M."/>
            <person name="Hauser L."/>
            <person name="Kyrpides N."/>
            <person name="Mikhailova N."/>
            <person name="Hersman L."/>
            <person name="Dubois J."/>
            <person name="Maurice P."/>
            <person name="Richardson P."/>
        </authorList>
    </citation>
    <scope>NUCLEOTIDE SEQUENCE [LARGE SCALE GENOMIC DNA]</scope>
    <source>
        <strain evidence="3">Ymp</strain>
    </source>
</reference>
<evidence type="ECO:0000256" key="1">
    <source>
        <dbReference type="ARBA" id="ARBA00022490"/>
    </source>
</evidence>
<dbReference type="KEGG" id="pmy:Pmen_0355"/>
<evidence type="ECO:0000256" key="2">
    <source>
        <dbReference type="ARBA" id="ARBA00022845"/>
    </source>
</evidence>
<dbReference type="HOGENOM" id="CLU_199788_0_0_6"/>
<evidence type="ECO:0008006" key="4">
    <source>
        <dbReference type="Google" id="ProtNLM"/>
    </source>
</evidence>
<keyword evidence="1" id="KW-0963">Cytoplasm</keyword>
<dbReference type="Pfam" id="PF04957">
    <property type="entry name" value="RMF"/>
    <property type="match status" value="1"/>
</dbReference>
<gene>
    <name evidence="3" type="ordered locus">Pmen_0355</name>
</gene>
<proteinExistence type="predicted"/>
<evidence type="ECO:0000313" key="3">
    <source>
        <dbReference type="EMBL" id="ABP83128.1"/>
    </source>
</evidence>
<protein>
    <recommendedName>
        <fullName evidence="4">Ribosome modulation factor</fullName>
    </recommendedName>
</protein>
<dbReference type="eggNOG" id="COG3130">
    <property type="taxonomic scope" value="Bacteria"/>
</dbReference>
<name>A4XP62_ECTM1</name>
<dbReference type="AlphaFoldDB" id="A4XP62"/>
<sequence length="75" mass="8382">MANVKNGRRAAPMAEDATPQWSLESLTKAYQQGYMAGLTGQARDRQPYPEEIPAAAWEAGWDDGFEQMRLQQHSA</sequence>
<dbReference type="NCBIfam" id="NF011162">
    <property type="entry name" value="PRK14563.1"/>
    <property type="match status" value="1"/>
</dbReference>
<dbReference type="STRING" id="399739.Pmen_0355"/>
<dbReference type="InterPro" id="IPR023200">
    <property type="entry name" value="RMF_sf"/>
</dbReference>
<dbReference type="GO" id="GO:0006417">
    <property type="term" value="P:regulation of translation"/>
    <property type="evidence" value="ECO:0007669"/>
    <property type="project" value="UniProtKB-KW"/>
</dbReference>
<organism evidence="3">
    <name type="scientific">Ectopseudomonas mendocina (strain ymp)</name>
    <name type="common">Pseudomonas mendocina</name>
    <dbReference type="NCBI Taxonomy" id="399739"/>
    <lineage>
        <taxon>Bacteria</taxon>
        <taxon>Pseudomonadati</taxon>
        <taxon>Pseudomonadota</taxon>
        <taxon>Gammaproteobacteria</taxon>
        <taxon>Pseudomonadales</taxon>
        <taxon>Pseudomonadaceae</taxon>
        <taxon>Ectopseudomonas</taxon>
    </lineage>
</organism>